<keyword evidence="1" id="KW-1133">Transmembrane helix</keyword>
<dbReference type="STRING" id="215743.ROSMUCSMR3_00711"/>
<name>A0A0A0HLS2_9RHOB</name>
<dbReference type="OrthoDB" id="7870032at2"/>
<feature type="transmembrane region" description="Helical" evidence="1">
    <location>
        <begin position="74"/>
        <end position="95"/>
    </location>
</feature>
<organism evidence="2 3">
    <name type="scientific">Roseovarius mucosus DSM 17069</name>
    <dbReference type="NCBI Taxonomy" id="1288298"/>
    <lineage>
        <taxon>Bacteria</taxon>
        <taxon>Pseudomonadati</taxon>
        <taxon>Pseudomonadota</taxon>
        <taxon>Alphaproteobacteria</taxon>
        <taxon>Rhodobacterales</taxon>
        <taxon>Roseobacteraceae</taxon>
        <taxon>Roseovarius</taxon>
    </lineage>
</organism>
<feature type="transmembrane region" description="Helical" evidence="1">
    <location>
        <begin position="12"/>
        <end position="33"/>
    </location>
</feature>
<dbReference type="eggNOG" id="ENOG503351Q">
    <property type="taxonomic scope" value="Bacteria"/>
</dbReference>
<comment type="caution">
    <text evidence="2">The sequence shown here is derived from an EMBL/GenBank/DDBJ whole genome shotgun (WGS) entry which is preliminary data.</text>
</comment>
<dbReference type="HOGENOM" id="CLU_1407821_0_0_5"/>
<dbReference type="EMBL" id="AONH01000016">
    <property type="protein sequence ID" value="KGM87088.1"/>
    <property type="molecule type" value="Genomic_DNA"/>
</dbReference>
<evidence type="ECO:0008006" key="4">
    <source>
        <dbReference type="Google" id="ProtNLM"/>
    </source>
</evidence>
<keyword evidence="1" id="KW-0472">Membrane</keyword>
<dbReference type="Proteomes" id="UP000030021">
    <property type="component" value="Unassembled WGS sequence"/>
</dbReference>
<keyword evidence="1" id="KW-0812">Transmembrane</keyword>
<evidence type="ECO:0000256" key="1">
    <source>
        <dbReference type="SAM" id="Phobius"/>
    </source>
</evidence>
<feature type="transmembrane region" description="Helical" evidence="1">
    <location>
        <begin position="107"/>
        <end position="125"/>
    </location>
</feature>
<proteinExistence type="predicted"/>
<accession>A0A0A0HLS2</accession>
<evidence type="ECO:0000313" key="2">
    <source>
        <dbReference type="EMBL" id="KGM87088.1"/>
    </source>
</evidence>
<evidence type="ECO:0000313" key="3">
    <source>
        <dbReference type="Proteomes" id="UP000030021"/>
    </source>
</evidence>
<protein>
    <recommendedName>
        <fullName evidence="4">DoxX</fullName>
    </recommendedName>
</protein>
<sequence length="193" mass="20618">MAKPTSASMDQTGLNLIRIVIGSYFLALSLDLVSGLDAATLFAALMPHAAADLIGSTLLFCLSAALMAGLHLRLAALSLALLVFCSSLVQNLIAVTPESLSAFWRDLTLATAVLLTYLTLGPGALRRASVLAHRARLRRAMAQRAISPRRITPQPAPKRPVQQEIRSALAAATITHRPADRDEDAVDNIFVNI</sequence>
<gene>
    <name evidence="2" type="ORF">rosmuc_03391</name>
</gene>
<dbReference type="PATRIC" id="fig|1288298.3.peg.3398"/>
<dbReference type="RefSeq" id="WP_037269330.1">
    <property type="nucleotide sequence ID" value="NZ_KN293975.1"/>
</dbReference>
<dbReference type="AlphaFoldDB" id="A0A0A0HLS2"/>
<feature type="transmembrane region" description="Helical" evidence="1">
    <location>
        <begin position="39"/>
        <end position="62"/>
    </location>
</feature>
<reference evidence="2 3" key="1">
    <citation type="submission" date="2013-01" db="EMBL/GenBank/DDBJ databases">
        <authorList>
            <person name="Fiebig A."/>
            <person name="Goeker M."/>
            <person name="Klenk H.-P.P."/>
        </authorList>
    </citation>
    <scope>NUCLEOTIDE SEQUENCE [LARGE SCALE GENOMIC DNA]</scope>
    <source>
        <strain evidence="2 3">DSM 17069</strain>
    </source>
</reference>